<dbReference type="Gene3D" id="3.40.640.10">
    <property type="entry name" value="Type I PLP-dependent aspartate aminotransferase-like (Major domain)"/>
    <property type="match status" value="1"/>
</dbReference>
<dbReference type="NCBIfam" id="TIGR00614">
    <property type="entry name" value="recQ_fam"/>
    <property type="match status" value="1"/>
</dbReference>
<evidence type="ECO:0000259" key="9">
    <source>
        <dbReference type="PROSITE" id="PS51194"/>
    </source>
</evidence>
<dbReference type="EMBL" id="LCWF01000010">
    <property type="protein sequence ID" value="KKY28617.1"/>
    <property type="molecule type" value="Genomic_DNA"/>
</dbReference>
<evidence type="ECO:0000256" key="6">
    <source>
        <dbReference type="ARBA" id="ARBA00034617"/>
    </source>
</evidence>
<dbReference type="GO" id="GO:0016887">
    <property type="term" value="F:ATP hydrolysis activity"/>
    <property type="evidence" value="ECO:0007669"/>
    <property type="project" value="RHEA"/>
</dbReference>
<dbReference type="CDD" id="cd00609">
    <property type="entry name" value="AAT_like"/>
    <property type="match status" value="1"/>
</dbReference>
<evidence type="ECO:0000313" key="10">
    <source>
        <dbReference type="EMBL" id="KKY28617.1"/>
    </source>
</evidence>
<dbReference type="InterPro" id="IPR015422">
    <property type="entry name" value="PyrdxlP-dep_Trfase_small"/>
</dbReference>
<comment type="caution">
    <text evidence="10">The sequence shown here is derived from an EMBL/GenBank/DDBJ whole genome shotgun (WGS) entry which is preliminary data.</text>
</comment>
<dbReference type="InterPro" id="IPR027417">
    <property type="entry name" value="P-loop_NTPase"/>
</dbReference>
<evidence type="ECO:0000256" key="2">
    <source>
        <dbReference type="ARBA" id="ARBA00022741"/>
    </source>
</evidence>
<feature type="domain" description="Helicase C-terminal" evidence="9">
    <location>
        <begin position="607"/>
        <end position="770"/>
    </location>
</feature>
<evidence type="ECO:0000256" key="3">
    <source>
        <dbReference type="ARBA" id="ARBA00022801"/>
    </source>
</evidence>
<comment type="catalytic activity">
    <reaction evidence="7">
        <text>ATP + H2O = ADP + phosphate + H(+)</text>
        <dbReference type="Rhea" id="RHEA:13065"/>
        <dbReference type="ChEBI" id="CHEBI:15377"/>
        <dbReference type="ChEBI" id="CHEBI:15378"/>
        <dbReference type="ChEBI" id="CHEBI:30616"/>
        <dbReference type="ChEBI" id="CHEBI:43474"/>
        <dbReference type="ChEBI" id="CHEBI:456216"/>
    </reaction>
</comment>
<dbReference type="AlphaFoldDB" id="A0A0G2F1C9"/>
<evidence type="ECO:0000256" key="1">
    <source>
        <dbReference type="ARBA" id="ARBA00005446"/>
    </source>
</evidence>
<dbReference type="GO" id="GO:0000724">
    <property type="term" value="P:double-strand break repair via homologous recombination"/>
    <property type="evidence" value="ECO:0007669"/>
    <property type="project" value="TreeGrafter"/>
</dbReference>
<dbReference type="Gene3D" id="3.40.50.300">
    <property type="entry name" value="P-loop containing nucleotide triphosphate hydrolases"/>
    <property type="match status" value="2"/>
</dbReference>
<dbReference type="PROSITE" id="PS51194">
    <property type="entry name" value="HELICASE_CTER"/>
    <property type="match status" value="1"/>
</dbReference>
<dbReference type="GO" id="GO:0009378">
    <property type="term" value="F:four-way junction helicase activity"/>
    <property type="evidence" value="ECO:0007669"/>
    <property type="project" value="TreeGrafter"/>
</dbReference>
<accession>A0A0G2F1C9</accession>
<reference evidence="10 11" key="1">
    <citation type="submission" date="2015-05" db="EMBL/GenBank/DDBJ databases">
        <title>Distinctive expansion of gene families associated with plant cell wall degradation and secondary metabolism in the genomes of grapevine trunk pathogens.</title>
        <authorList>
            <person name="Lawrence D.P."/>
            <person name="Travadon R."/>
            <person name="Rolshausen P.E."/>
            <person name="Baumgartner K."/>
        </authorList>
    </citation>
    <scope>NUCLEOTIDE SEQUENCE [LARGE SCALE GENOMIC DNA]</scope>
    <source>
        <strain evidence="10">UCRPC4</strain>
    </source>
</reference>
<dbReference type="GO" id="GO:0005694">
    <property type="term" value="C:chromosome"/>
    <property type="evidence" value="ECO:0007669"/>
    <property type="project" value="TreeGrafter"/>
</dbReference>
<keyword evidence="3 7" id="KW-0378">Hydrolase</keyword>
<dbReference type="GO" id="GO:0043138">
    <property type="term" value="F:3'-5' DNA helicase activity"/>
    <property type="evidence" value="ECO:0007669"/>
    <property type="project" value="UniProtKB-EC"/>
</dbReference>
<evidence type="ECO:0000256" key="7">
    <source>
        <dbReference type="RuleBase" id="RU364117"/>
    </source>
</evidence>
<dbReference type="InterPro" id="IPR004839">
    <property type="entry name" value="Aminotransferase_I/II_large"/>
</dbReference>
<dbReference type="OrthoDB" id="10261556at2759"/>
<dbReference type="InterPro" id="IPR015424">
    <property type="entry name" value="PyrdxlP-dep_Trfase"/>
</dbReference>
<dbReference type="Pfam" id="PF16124">
    <property type="entry name" value="RecQ_Zn_bind"/>
    <property type="match status" value="1"/>
</dbReference>
<dbReference type="SMART" id="SM00490">
    <property type="entry name" value="HELICc"/>
    <property type="match status" value="1"/>
</dbReference>
<comment type="subcellular location">
    <subcellularLocation>
        <location evidence="7">Nucleus</location>
    </subcellularLocation>
</comment>
<dbReference type="EC" id="5.6.2.4" evidence="7"/>
<dbReference type="SUPFAM" id="SSF53383">
    <property type="entry name" value="PLP-dependent transferases"/>
    <property type="match status" value="1"/>
</dbReference>
<dbReference type="PANTHER" id="PTHR13710:SF152">
    <property type="entry name" value="ATP-DEPENDENT DNA HELICASE Q5"/>
    <property type="match status" value="1"/>
</dbReference>
<gene>
    <name evidence="10" type="ORF">UCRPC4_g00422</name>
</gene>
<evidence type="ECO:0000256" key="4">
    <source>
        <dbReference type="ARBA" id="ARBA00022806"/>
    </source>
</evidence>
<keyword evidence="5 7" id="KW-0067">ATP-binding</keyword>
<evidence type="ECO:0000313" key="11">
    <source>
        <dbReference type="Proteomes" id="UP000053317"/>
    </source>
</evidence>
<dbReference type="Pfam" id="PF00270">
    <property type="entry name" value="DEAD"/>
    <property type="match status" value="1"/>
</dbReference>
<dbReference type="Gene3D" id="3.90.1150.10">
    <property type="entry name" value="Aspartate Aminotransferase, domain 1"/>
    <property type="match status" value="1"/>
</dbReference>
<feature type="domain" description="Helicase ATP-binding" evidence="8">
    <location>
        <begin position="372"/>
        <end position="548"/>
    </location>
</feature>
<dbReference type="GO" id="GO:0005634">
    <property type="term" value="C:nucleus"/>
    <property type="evidence" value="ECO:0007669"/>
    <property type="project" value="UniProtKB-SubCell"/>
</dbReference>
<evidence type="ECO:0000259" key="8">
    <source>
        <dbReference type="PROSITE" id="PS51192"/>
    </source>
</evidence>
<dbReference type="SUPFAM" id="SSF52540">
    <property type="entry name" value="P-loop containing nucleoside triphosphate hydrolases"/>
    <property type="match status" value="1"/>
</dbReference>
<dbReference type="GO" id="GO:0030170">
    <property type="term" value="F:pyridoxal phosphate binding"/>
    <property type="evidence" value="ECO:0007669"/>
    <property type="project" value="InterPro"/>
</dbReference>
<keyword evidence="2 7" id="KW-0547">Nucleotide-binding</keyword>
<comment type="catalytic activity">
    <reaction evidence="6 7">
        <text>Couples ATP hydrolysis with the unwinding of duplex DNA by translocating in the 3'-5' direction.</text>
        <dbReference type="EC" id="5.6.2.4"/>
    </reaction>
</comment>
<dbReference type="PROSITE" id="PS51192">
    <property type="entry name" value="HELICASE_ATP_BIND_1"/>
    <property type="match status" value="1"/>
</dbReference>
<dbReference type="InterPro" id="IPR032284">
    <property type="entry name" value="RecQ_Zn-bd"/>
</dbReference>
<dbReference type="SMART" id="SM00487">
    <property type="entry name" value="DEXDc"/>
    <property type="match status" value="1"/>
</dbReference>
<dbReference type="InterPro" id="IPR011545">
    <property type="entry name" value="DEAD/DEAH_box_helicase_dom"/>
</dbReference>
<dbReference type="InterPro" id="IPR014001">
    <property type="entry name" value="Helicase_ATP-bd"/>
</dbReference>
<keyword evidence="4 7" id="KW-0347">Helicase</keyword>
<dbReference type="InterPro" id="IPR001650">
    <property type="entry name" value="Helicase_C-like"/>
</dbReference>
<proteinExistence type="inferred from homology"/>
<dbReference type="InterPro" id="IPR004589">
    <property type="entry name" value="DNA_helicase_ATP-dep_RecQ"/>
</dbReference>
<evidence type="ECO:0000256" key="5">
    <source>
        <dbReference type="ARBA" id="ARBA00022840"/>
    </source>
</evidence>
<dbReference type="CDD" id="cd17920">
    <property type="entry name" value="DEXHc_RecQ"/>
    <property type="match status" value="1"/>
</dbReference>
<comment type="similarity">
    <text evidence="1 7">Belongs to the helicase family. RecQ subfamily.</text>
</comment>
<dbReference type="GO" id="GO:0005524">
    <property type="term" value="F:ATP binding"/>
    <property type="evidence" value="ECO:0007669"/>
    <property type="project" value="UniProtKB-KW"/>
</dbReference>
<dbReference type="PANTHER" id="PTHR13710">
    <property type="entry name" value="DNA HELICASE RECQ FAMILY MEMBER"/>
    <property type="match status" value="1"/>
</dbReference>
<name>A0A0G2F1C9_PHACM</name>
<dbReference type="Pfam" id="PF00271">
    <property type="entry name" value="Helicase_C"/>
    <property type="match status" value="1"/>
</dbReference>
<protein>
    <recommendedName>
        <fullName evidence="7">ATP-dependent DNA helicase</fullName>
        <ecNumber evidence="7">5.6.2.4</ecNumber>
    </recommendedName>
</protein>
<keyword evidence="7" id="KW-0539">Nucleus</keyword>
<dbReference type="InterPro" id="IPR015421">
    <property type="entry name" value="PyrdxlP-dep_Trfase_major"/>
</dbReference>
<dbReference type="GO" id="GO:0005737">
    <property type="term" value="C:cytoplasm"/>
    <property type="evidence" value="ECO:0007669"/>
    <property type="project" value="TreeGrafter"/>
</dbReference>
<keyword evidence="11" id="KW-1185">Reference proteome</keyword>
<reference evidence="10 11" key="2">
    <citation type="submission" date="2015-05" db="EMBL/GenBank/DDBJ databases">
        <authorList>
            <person name="Morales-Cruz A."/>
            <person name="Amrine K.C."/>
            <person name="Cantu D."/>
        </authorList>
    </citation>
    <scope>NUCLEOTIDE SEQUENCE [LARGE SCALE GENOMIC DNA]</scope>
    <source>
        <strain evidence="10">UCRPC4</strain>
    </source>
</reference>
<dbReference type="Proteomes" id="UP000053317">
    <property type="component" value="Unassembled WGS sequence"/>
</dbReference>
<dbReference type="Pfam" id="PF00155">
    <property type="entry name" value="Aminotran_1_2"/>
    <property type="match status" value="1"/>
</dbReference>
<organism evidence="10 11">
    <name type="scientific">Phaeomoniella chlamydospora</name>
    <name type="common">Phaeoacremonium chlamydosporum</name>
    <dbReference type="NCBI Taxonomy" id="158046"/>
    <lineage>
        <taxon>Eukaryota</taxon>
        <taxon>Fungi</taxon>
        <taxon>Dikarya</taxon>
        <taxon>Ascomycota</taxon>
        <taxon>Pezizomycotina</taxon>
        <taxon>Eurotiomycetes</taxon>
        <taxon>Chaetothyriomycetidae</taxon>
        <taxon>Phaeomoniellales</taxon>
        <taxon>Phaeomoniellaceae</taxon>
        <taxon>Phaeomoniella</taxon>
    </lineage>
</organism>
<sequence>MAIETQTLPIPQPHINLQKGWPSPRLLPSQALRAAAEATLSSPERATEAMLYGPNIGDPALREGCAAWLSRLYRLRSPPGSTDEAPVPISHERICITAGASGNLACIMAAFTDPGYTRRVWMVEPTYFLACTVFDDAGFQGRLIGVPEDEEGLDVELLRKKIEAIDREEEAAKAAYKYPPQYPKLFRHVIYLVPTFSNPSGKTYSLKRREALHTSLAPPPPPRLVDVDNSLPGGDREWGNAVSNGSFSKVIGPGMSGATLSGGAPGQFSSTLIEHVLRTGALEAHLQNVLIPIYQTRSATLRRATEDYLGPLGVRIDIGRPYHVKTGSGDEEVIGGFFFYILFPEGILADEVAAIALKEYNVRFLPLQREVIVAAIEGHDVFLQAATSFGKSLCFQLPAVISHGITVVISPLLALMHNQVSIAKSLGIAVEVISSNVPPSERQRIITDLKCGHPYTRLLYVTPELCATDHFRKVLTTIHRQGQLTRVAVDEAHCISEWGHDFRTSYKELSWLKRTLILPSVPITVLTATATTRVRDDILKCLGLEPPNPLGREHSKTKFFFTSTSRPNLHYEVRYFSESSPKSPDGNDLFHALTGWLKGIAERRAIRLKALHEDTPATDLRPISGIIYVGTRNLANSLAKELRDRSIKAEAYHAGLDSSEREQIQTEFIDPPKPSSLEEGIKYTFNIIVATTAFGMGIDAPHVRFVLHYGLPRGFEAFVQESGRAGRDGKAAASVIFYTREECQRVLYRISCDIVRDANRQSHGSGSSSSSSSAQGQARTESFKQVVQLCETTNRCRHRLVSDYFGDTDPPVCDFACDHCKEGAHNLRRRMEKGLANDEDAFTFTQRERAAGLNDYD</sequence>
<dbReference type="GO" id="GO:0003676">
    <property type="term" value="F:nucleic acid binding"/>
    <property type="evidence" value="ECO:0007669"/>
    <property type="project" value="InterPro"/>
</dbReference>